<dbReference type="EMBL" id="CP144745">
    <property type="protein sequence ID" value="WVZ50412.1"/>
    <property type="molecule type" value="Genomic_DNA"/>
</dbReference>
<keyword evidence="1" id="KW-0812">Transmembrane</keyword>
<proteinExistence type="predicted"/>
<reference evidence="2 3" key="1">
    <citation type="submission" date="2024-02" db="EMBL/GenBank/DDBJ databases">
        <title>High-quality chromosome-scale genome assembly of Pensacola bahiagrass (Paspalum notatum Flugge var. saurae).</title>
        <authorList>
            <person name="Vega J.M."/>
            <person name="Podio M."/>
            <person name="Orjuela J."/>
            <person name="Siena L.A."/>
            <person name="Pessino S.C."/>
            <person name="Combes M.C."/>
            <person name="Mariac C."/>
            <person name="Albertini E."/>
            <person name="Pupilli F."/>
            <person name="Ortiz J.P.A."/>
            <person name="Leblanc O."/>
        </authorList>
    </citation>
    <scope>NUCLEOTIDE SEQUENCE [LARGE SCALE GENOMIC DNA]</scope>
    <source>
        <strain evidence="2">R1</strain>
        <tissue evidence="2">Leaf</tissue>
    </source>
</reference>
<name>A0AAQ3PGP5_PASNO</name>
<protein>
    <submittedName>
        <fullName evidence="2">Uncharacterized protein</fullName>
    </submittedName>
</protein>
<dbReference type="Proteomes" id="UP001341281">
    <property type="component" value="Chromosome 01"/>
</dbReference>
<accession>A0AAQ3PGP5</accession>
<evidence type="ECO:0000313" key="2">
    <source>
        <dbReference type="EMBL" id="WVZ50412.1"/>
    </source>
</evidence>
<keyword evidence="1" id="KW-1133">Transmembrane helix</keyword>
<keyword evidence="1" id="KW-0472">Membrane</keyword>
<dbReference type="AlphaFoldDB" id="A0AAQ3PGP5"/>
<sequence>MIRCTSRGCSSLYAVRYSMLVMASIAANCFAAAPSLALYAITIAVAAIANALSAAGAAAAIADAVSAADDAAAAACSSSAFPFRRSSSALPSWEVAYASIGLAAPTTRSTDGPISWKIVF</sequence>
<feature type="transmembrane region" description="Helical" evidence="1">
    <location>
        <begin position="12"/>
        <end position="33"/>
    </location>
</feature>
<gene>
    <name evidence="2" type="ORF">U9M48_001665</name>
</gene>
<organism evidence="2 3">
    <name type="scientific">Paspalum notatum var. saurae</name>
    <dbReference type="NCBI Taxonomy" id="547442"/>
    <lineage>
        <taxon>Eukaryota</taxon>
        <taxon>Viridiplantae</taxon>
        <taxon>Streptophyta</taxon>
        <taxon>Embryophyta</taxon>
        <taxon>Tracheophyta</taxon>
        <taxon>Spermatophyta</taxon>
        <taxon>Magnoliopsida</taxon>
        <taxon>Liliopsida</taxon>
        <taxon>Poales</taxon>
        <taxon>Poaceae</taxon>
        <taxon>PACMAD clade</taxon>
        <taxon>Panicoideae</taxon>
        <taxon>Andropogonodae</taxon>
        <taxon>Paspaleae</taxon>
        <taxon>Paspalinae</taxon>
        <taxon>Paspalum</taxon>
    </lineage>
</organism>
<feature type="transmembrane region" description="Helical" evidence="1">
    <location>
        <begin position="39"/>
        <end position="62"/>
    </location>
</feature>
<evidence type="ECO:0000313" key="3">
    <source>
        <dbReference type="Proteomes" id="UP001341281"/>
    </source>
</evidence>
<keyword evidence="3" id="KW-1185">Reference proteome</keyword>
<evidence type="ECO:0000256" key="1">
    <source>
        <dbReference type="SAM" id="Phobius"/>
    </source>
</evidence>